<evidence type="ECO:0000313" key="3">
    <source>
        <dbReference type="Proteomes" id="UP000286931"/>
    </source>
</evidence>
<reference evidence="2 3" key="1">
    <citation type="submission" date="2018-12" db="EMBL/GenBank/DDBJ databases">
        <title>Draft genome sequence of Embleya hyalina NBRC 13850T.</title>
        <authorList>
            <person name="Komaki H."/>
            <person name="Hosoyama A."/>
            <person name="Kimura A."/>
            <person name="Ichikawa N."/>
            <person name="Tamura T."/>
        </authorList>
    </citation>
    <scope>NUCLEOTIDE SEQUENCE [LARGE SCALE GENOMIC DNA]</scope>
    <source>
        <strain evidence="2 3">NBRC 13850</strain>
    </source>
</reference>
<keyword evidence="1" id="KW-1133">Transmembrane helix</keyword>
<protein>
    <submittedName>
        <fullName evidence="2">Uncharacterized protein</fullName>
    </submittedName>
</protein>
<keyword evidence="1" id="KW-0812">Transmembrane</keyword>
<sequence>MLRDLGIAIGGGLIATLLIQIGTAVWHLAI</sequence>
<accession>A0A401YXC4</accession>
<dbReference type="AlphaFoldDB" id="A0A401YXC4"/>
<comment type="caution">
    <text evidence="2">The sequence shown here is derived from an EMBL/GenBank/DDBJ whole genome shotgun (WGS) entry which is preliminary data.</text>
</comment>
<evidence type="ECO:0000256" key="1">
    <source>
        <dbReference type="SAM" id="Phobius"/>
    </source>
</evidence>
<evidence type="ECO:0000313" key="2">
    <source>
        <dbReference type="EMBL" id="GCD99253.1"/>
    </source>
</evidence>
<dbReference type="Proteomes" id="UP000286931">
    <property type="component" value="Unassembled WGS sequence"/>
</dbReference>
<dbReference type="EMBL" id="BIFH01000031">
    <property type="protein sequence ID" value="GCD99253.1"/>
    <property type="molecule type" value="Genomic_DNA"/>
</dbReference>
<proteinExistence type="predicted"/>
<keyword evidence="1" id="KW-0472">Membrane</keyword>
<organism evidence="2 3">
    <name type="scientific">Embleya hyalina</name>
    <dbReference type="NCBI Taxonomy" id="516124"/>
    <lineage>
        <taxon>Bacteria</taxon>
        <taxon>Bacillati</taxon>
        <taxon>Actinomycetota</taxon>
        <taxon>Actinomycetes</taxon>
        <taxon>Kitasatosporales</taxon>
        <taxon>Streptomycetaceae</taxon>
        <taxon>Embleya</taxon>
    </lineage>
</organism>
<name>A0A401YXC4_9ACTN</name>
<feature type="transmembrane region" description="Helical" evidence="1">
    <location>
        <begin position="6"/>
        <end position="29"/>
    </location>
</feature>
<keyword evidence="3" id="KW-1185">Reference proteome</keyword>
<gene>
    <name evidence="2" type="ORF">EHYA_06967</name>
</gene>